<comment type="caution">
    <text evidence="2">The sequence shown here is derived from an EMBL/GenBank/DDBJ whole genome shotgun (WGS) entry which is preliminary data.</text>
</comment>
<keyword evidence="1" id="KW-0812">Transmembrane</keyword>
<organism evidence="2 3">
    <name type="scientific">Anaeramoeba ignava</name>
    <name type="common">Anaerobic marine amoeba</name>
    <dbReference type="NCBI Taxonomy" id="1746090"/>
    <lineage>
        <taxon>Eukaryota</taxon>
        <taxon>Metamonada</taxon>
        <taxon>Anaeramoebidae</taxon>
        <taxon>Anaeramoeba</taxon>
    </lineage>
</organism>
<keyword evidence="1" id="KW-1133">Transmembrane helix</keyword>
<dbReference type="AlphaFoldDB" id="A0A9Q0LM05"/>
<evidence type="ECO:0008006" key="4">
    <source>
        <dbReference type="Google" id="ProtNLM"/>
    </source>
</evidence>
<dbReference type="Gene3D" id="2.70.130.10">
    <property type="entry name" value="Mannose-6-phosphate receptor binding domain"/>
    <property type="match status" value="1"/>
</dbReference>
<keyword evidence="1" id="KW-0472">Membrane</keyword>
<dbReference type="Proteomes" id="UP001149090">
    <property type="component" value="Unassembled WGS sequence"/>
</dbReference>
<dbReference type="EMBL" id="JAPDFW010000071">
    <property type="protein sequence ID" value="KAJ5073868.1"/>
    <property type="molecule type" value="Genomic_DNA"/>
</dbReference>
<accession>A0A9Q0LM05</accession>
<reference evidence="2" key="1">
    <citation type="submission" date="2022-10" db="EMBL/GenBank/DDBJ databases">
        <title>Novel sulphate-reducing endosymbionts in the free-living metamonad Anaeramoeba.</title>
        <authorList>
            <person name="Jerlstrom-Hultqvist J."/>
            <person name="Cepicka I."/>
            <person name="Gallot-Lavallee L."/>
            <person name="Salas-Leiva D."/>
            <person name="Curtis B.A."/>
            <person name="Zahonova K."/>
            <person name="Pipaliya S."/>
            <person name="Dacks J."/>
            <person name="Roger A.J."/>
        </authorList>
    </citation>
    <scope>NUCLEOTIDE SEQUENCE</scope>
    <source>
        <strain evidence="2">BMAN</strain>
    </source>
</reference>
<dbReference type="InterPro" id="IPR009011">
    <property type="entry name" value="Man6P_isomerase_rcpt-bd_dom_sf"/>
</dbReference>
<sequence>MSFIIYAQTPQNCAVAFKDENGNYHNYDFSSLMRTKTEDPYILSDSEQKIIFLFNICANITNILDCYCCIPDLTTGYVISGANLSTCTDFGYLKNYAYQQITQGDLEDGISLIYTIGVEPNIEKFMQINFFCNNYETFRVVTAYYHDTDTVLNIEIDTLTKLTCFSSTPSPIIESCSKCNAAGASFGVIASLFFGVFTGFYFYKWRKNDPISNYQEFLKI</sequence>
<name>A0A9Q0LM05_ANAIG</name>
<proteinExistence type="predicted"/>
<gene>
    <name evidence="2" type="ORF">M0811_08141</name>
</gene>
<protein>
    <recommendedName>
        <fullName evidence="4">Transmembrane protein</fullName>
    </recommendedName>
</protein>
<evidence type="ECO:0000256" key="1">
    <source>
        <dbReference type="SAM" id="Phobius"/>
    </source>
</evidence>
<feature type="transmembrane region" description="Helical" evidence="1">
    <location>
        <begin position="181"/>
        <end position="203"/>
    </location>
</feature>
<keyword evidence="3" id="KW-1185">Reference proteome</keyword>
<evidence type="ECO:0000313" key="2">
    <source>
        <dbReference type="EMBL" id="KAJ5073868.1"/>
    </source>
</evidence>
<dbReference type="SUPFAM" id="SSF50911">
    <property type="entry name" value="Mannose 6-phosphate receptor domain"/>
    <property type="match status" value="1"/>
</dbReference>
<evidence type="ECO:0000313" key="3">
    <source>
        <dbReference type="Proteomes" id="UP001149090"/>
    </source>
</evidence>